<reference evidence="1 2" key="1">
    <citation type="journal article" date="2018" name="Mol. Biol. Evol.">
        <title>Broad Genomic Sampling Reveals a Smut Pathogenic Ancestry of the Fungal Clade Ustilaginomycotina.</title>
        <authorList>
            <person name="Kijpornyongpan T."/>
            <person name="Mondo S.J."/>
            <person name="Barry K."/>
            <person name="Sandor L."/>
            <person name="Lee J."/>
            <person name="Lipzen A."/>
            <person name="Pangilinan J."/>
            <person name="LaButti K."/>
            <person name="Hainaut M."/>
            <person name="Henrissat B."/>
            <person name="Grigoriev I.V."/>
            <person name="Spatafora J.W."/>
            <person name="Aime M.C."/>
        </authorList>
    </citation>
    <scope>NUCLEOTIDE SEQUENCE [LARGE SCALE GENOMIC DNA]</scope>
    <source>
        <strain evidence="1 2">SA 807</strain>
    </source>
</reference>
<gene>
    <name evidence="1" type="ORF">IE53DRAFT_208782</name>
</gene>
<sequence>MSQQEHDLSAAWHAHAPPPPPIFSSSSDWASSSKPRRRTSSLDPATRMARGYSFDAAAQGGVLPPDSFSPEPARPSSSSASSHPSTLAGGQRMKTSSNPTPPPQNHYDQLPQSNPSYNSQPMQQQRSQQQTRYPPPAPSHIYARTRFDSTPTPVAYNHHHQGHYQDHSQIEQQQQQQSTAQSQYPHTPPGTSSYYQTSAVPITPAQYAGQVALPSQPYHIQTTSSPQQDWRANPPTNQPYVQQQQSFAAVAPQTFTASGPQPVPSAYYYPSPPSSSNATFVEHINQPNATGDPGQPNPIIMGPPATPAAVASLSRTSTVSSTAASRRPLPQPGTSSPVTSSSPVTAQSPLPPTYFTHQSPLSSPSRTGSVRRTLPQPPPGQVASPTQPSSVKLPVALNRAESVRHAAEALMARGPPQRRPLRSALGQNTFTPSTPSSPPPSSTISSSQSDPQGQRVGEKNQVRVPSPSQSAGPGVPNASWNPAEGGRTTSTYQDSRGESHQDQVARQEKPAQGMGHPSPQRRTLPSQPARYTPVPPRSKDSIESLSEAMQRATTNDVRLHPATFGDPPRIEIEENKVEKPRRRGSSFSPSNETSSTTVPAIRFPGQTDDDEEESNSTREIMASTSSAKRRSLVGGGGGGGGGGNVDVVGPPSISISGPEVSDKEVKEKEAARGTSPGVPAFTFTLAGSEDGGSQKDKEEDEDEDDARSQASSKGPTISVSFSAGDASVIPQRAGSSESGGCSSSPSETKAGSKVPRARSPGAASASSVGTGASCASCAKYIAGRVVHAMSSTYHPSCFSCAHCSEPLEHVAFYEHQGLPYCHFDYHELFSKRCFHCRTPIVDERFITVQDQELGEGSLRCYHELHFFCANCGDPFLDPKAAGSAAGADPGLVSADEDGKIQAGGMAFVVHKGYPYCEKCHINLHKPRCKACKKPIVTDLVSALNAKWHPECFVCKSCRRPFEDTSFYVKDGEAFDEECYKVLLRNQL</sequence>
<protein>
    <submittedName>
        <fullName evidence="1">Uncharacterized protein</fullName>
    </submittedName>
</protein>
<organism evidence="1 2">
    <name type="scientific">Violaceomyces palustris</name>
    <dbReference type="NCBI Taxonomy" id="1673888"/>
    <lineage>
        <taxon>Eukaryota</taxon>
        <taxon>Fungi</taxon>
        <taxon>Dikarya</taxon>
        <taxon>Basidiomycota</taxon>
        <taxon>Ustilaginomycotina</taxon>
        <taxon>Ustilaginomycetes</taxon>
        <taxon>Violaceomycetales</taxon>
        <taxon>Violaceomycetaceae</taxon>
        <taxon>Violaceomyces</taxon>
    </lineage>
</organism>
<accession>A0ACD0P520</accession>
<dbReference type="Proteomes" id="UP000245626">
    <property type="component" value="Unassembled WGS sequence"/>
</dbReference>
<name>A0ACD0P520_9BASI</name>
<dbReference type="EMBL" id="KZ819739">
    <property type="protein sequence ID" value="PWN53163.1"/>
    <property type="molecule type" value="Genomic_DNA"/>
</dbReference>
<keyword evidence="2" id="KW-1185">Reference proteome</keyword>
<evidence type="ECO:0000313" key="2">
    <source>
        <dbReference type="Proteomes" id="UP000245626"/>
    </source>
</evidence>
<evidence type="ECO:0000313" key="1">
    <source>
        <dbReference type="EMBL" id="PWN53163.1"/>
    </source>
</evidence>
<proteinExistence type="predicted"/>